<dbReference type="EMBL" id="JAHYBZ010000013">
    <property type="protein sequence ID" value="MBW6401608.1"/>
    <property type="molecule type" value="Genomic_DNA"/>
</dbReference>
<comment type="caution">
    <text evidence="10">The sequence shown here is derived from an EMBL/GenBank/DDBJ whole genome shotgun (WGS) entry which is preliminary data.</text>
</comment>
<accession>A0ABS7AH22</accession>
<proteinExistence type="inferred from homology"/>
<dbReference type="Gene3D" id="1.10.3720.10">
    <property type="entry name" value="MetI-like"/>
    <property type="match status" value="1"/>
</dbReference>
<feature type="transmembrane region" description="Helical" evidence="8">
    <location>
        <begin position="238"/>
        <end position="263"/>
    </location>
</feature>
<evidence type="ECO:0000259" key="9">
    <source>
        <dbReference type="PROSITE" id="PS50928"/>
    </source>
</evidence>
<evidence type="ECO:0000256" key="5">
    <source>
        <dbReference type="ARBA" id="ARBA00022692"/>
    </source>
</evidence>
<gene>
    <name evidence="10" type="ORF">KPL78_27400</name>
</gene>
<evidence type="ECO:0000256" key="6">
    <source>
        <dbReference type="ARBA" id="ARBA00022989"/>
    </source>
</evidence>
<comment type="subcellular location">
    <subcellularLocation>
        <location evidence="1 8">Cell membrane</location>
        <topology evidence="1 8">Multi-pass membrane protein</topology>
    </subcellularLocation>
</comment>
<evidence type="ECO:0000256" key="3">
    <source>
        <dbReference type="ARBA" id="ARBA00022448"/>
    </source>
</evidence>
<feature type="domain" description="ABC transmembrane type-1" evidence="9">
    <location>
        <begin position="54"/>
        <end position="259"/>
    </location>
</feature>
<dbReference type="CDD" id="cd06261">
    <property type="entry name" value="TM_PBP2"/>
    <property type="match status" value="1"/>
</dbReference>
<dbReference type="PROSITE" id="PS50928">
    <property type="entry name" value="ABC_TM1"/>
    <property type="match status" value="1"/>
</dbReference>
<keyword evidence="3 8" id="KW-0813">Transport</keyword>
<dbReference type="Proteomes" id="UP001196565">
    <property type="component" value="Unassembled WGS sequence"/>
</dbReference>
<evidence type="ECO:0000256" key="1">
    <source>
        <dbReference type="ARBA" id="ARBA00004651"/>
    </source>
</evidence>
<dbReference type="Pfam" id="PF00528">
    <property type="entry name" value="BPD_transp_1"/>
    <property type="match status" value="1"/>
</dbReference>
<evidence type="ECO:0000313" key="10">
    <source>
        <dbReference type="EMBL" id="MBW6401608.1"/>
    </source>
</evidence>
<evidence type="ECO:0000256" key="4">
    <source>
        <dbReference type="ARBA" id="ARBA00022475"/>
    </source>
</evidence>
<dbReference type="InterPro" id="IPR000515">
    <property type="entry name" value="MetI-like"/>
</dbReference>
<dbReference type="RefSeq" id="WP_219766424.1">
    <property type="nucleotide sequence ID" value="NZ_JAHYBZ010000013.1"/>
</dbReference>
<name>A0ABS7AH22_9PROT</name>
<feature type="transmembrane region" description="Helical" evidence="8">
    <location>
        <begin position="88"/>
        <end position="111"/>
    </location>
</feature>
<feature type="transmembrane region" description="Helical" evidence="8">
    <location>
        <begin position="53"/>
        <end position="76"/>
    </location>
</feature>
<keyword evidence="4" id="KW-1003">Cell membrane</keyword>
<evidence type="ECO:0000256" key="8">
    <source>
        <dbReference type="RuleBase" id="RU363032"/>
    </source>
</evidence>
<sequence>MLRSRLLLLPAAAFVAVVFALPVGALLMRSASDPVWGLQNFRSLWEEPVYASLIRNTVQISLATTIGCILLAYPFAHVMATQPRLTRLLTLVVLIPFWSSILVRSFAWMVLLQNNGIINESLLWLGVIGQPLELIFNRTGVLIGMVHVLLPFVVFPLYGSIRAMDPALMPAAACLGAGPVRAFLRVQLPLTLPGLATGAVLVFVMALGFFITPALLGGRRDAVIARMIQLQVSQLGDWGMAATLSLVLLVATLLLLGASQLLVRSPARRVAE</sequence>
<protein>
    <submittedName>
        <fullName evidence="10">ABC transporter permease</fullName>
    </submittedName>
</protein>
<reference evidence="10 11" key="1">
    <citation type="submission" date="2021-07" db="EMBL/GenBank/DDBJ databases">
        <authorList>
            <person name="So Y."/>
        </authorList>
    </citation>
    <scope>NUCLEOTIDE SEQUENCE [LARGE SCALE GENOMIC DNA]</scope>
    <source>
        <strain evidence="10 11">HJA6</strain>
    </source>
</reference>
<keyword evidence="6 8" id="KW-1133">Transmembrane helix</keyword>
<keyword evidence="7 8" id="KW-0472">Membrane</keyword>
<dbReference type="PANTHER" id="PTHR42929:SF5">
    <property type="entry name" value="ABC TRANSPORTER PERMEASE PROTEIN"/>
    <property type="match status" value="1"/>
</dbReference>
<comment type="similarity">
    <text evidence="2">Belongs to the binding-protein-dependent transport system permease family. CysTW subfamily.</text>
</comment>
<evidence type="ECO:0000313" key="11">
    <source>
        <dbReference type="Proteomes" id="UP001196565"/>
    </source>
</evidence>
<organism evidence="10 11">
    <name type="scientific">Roseomonas alba</name>
    <dbReference type="NCBI Taxonomy" id="2846776"/>
    <lineage>
        <taxon>Bacteria</taxon>
        <taxon>Pseudomonadati</taxon>
        <taxon>Pseudomonadota</taxon>
        <taxon>Alphaproteobacteria</taxon>
        <taxon>Acetobacterales</taxon>
        <taxon>Roseomonadaceae</taxon>
        <taxon>Roseomonas</taxon>
    </lineage>
</organism>
<keyword evidence="11" id="KW-1185">Reference proteome</keyword>
<feature type="transmembrane region" description="Helical" evidence="8">
    <location>
        <begin position="141"/>
        <end position="161"/>
    </location>
</feature>
<evidence type="ECO:0000256" key="7">
    <source>
        <dbReference type="ARBA" id="ARBA00023136"/>
    </source>
</evidence>
<dbReference type="SUPFAM" id="SSF161098">
    <property type="entry name" value="MetI-like"/>
    <property type="match status" value="1"/>
</dbReference>
<keyword evidence="5 8" id="KW-0812">Transmembrane</keyword>
<evidence type="ECO:0000256" key="2">
    <source>
        <dbReference type="ARBA" id="ARBA00007069"/>
    </source>
</evidence>
<feature type="transmembrane region" description="Helical" evidence="8">
    <location>
        <begin position="196"/>
        <end position="218"/>
    </location>
</feature>
<dbReference type="InterPro" id="IPR035906">
    <property type="entry name" value="MetI-like_sf"/>
</dbReference>
<dbReference type="PANTHER" id="PTHR42929">
    <property type="entry name" value="INNER MEMBRANE ABC TRANSPORTER PERMEASE PROTEIN YDCU-RELATED-RELATED"/>
    <property type="match status" value="1"/>
</dbReference>